<accession>A0A1L8TRW9</accession>
<keyword evidence="3" id="KW-1185">Reference proteome</keyword>
<dbReference type="PIRSF" id="PIRSF021438">
    <property type="entry name" value="DltD"/>
    <property type="match status" value="1"/>
</dbReference>
<keyword evidence="1" id="KW-0472">Membrane</keyword>
<dbReference type="Pfam" id="PF04914">
    <property type="entry name" value="DltD"/>
    <property type="match status" value="1"/>
</dbReference>
<comment type="similarity">
    <text evidence="1">Belongs to the DltD family.</text>
</comment>
<dbReference type="GO" id="GO:0070395">
    <property type="term" value="P:lipoteichoic acid biosynthetic process"/>
    <property type="evidence" value="ECO:0007669"/>
    <property type="project" value="UniProtKB-UniRule"/>
</dbReference>
<dbReference type="InterPro" id="IPR006998">
    <property type="entry name" value="DltD"/>
</dbReference>
<keyword evidence="1" id="KW-1003">Cell membrane</keyword>
<dbReference type="Proteomes" id="UP000182077">
    <property type="component" value="Unassembled WGS sequence"/>
</dbReference>
<protein>
    <recommendedName>
        <fullName evidence="1">Protein DltD</fullName>
    </recommendedName>
</protein>
<evidence type="ECO:0000313" key="3">
    <source>
        <dbReference type="Proteomes" id="UP000182077"/>
    </source>
</evidence>
<dbReference type="EMBL" id="JXKQ01000001">
    <property type="protein sequence ID" value="OJG46963.1"/>
    <property type="molecule type" value="Genomic_DNA"/>
</dbReference>
<comment type="pathway">
    <text evidence="1">Cell wall biogenesis; lipoteichoic acid biosynthesis.</text>
</comment>
<dbReference type="RefSeq" id="WP_071856619.1">
    <property type="nucleotide sequence ID" value="NZ_JBHSHK010000005.1"/>
</dbReference>
<comment type="caution">
    <text evidence="2">The sequence shown here is derived from an EMBL/GenBank/DDBJ whole genome shotgun (WGS) entry which is preliminary data.</text>
</comment>
<evidence type="ECO:0000256" key="1">
    <source>
        <dbReference type="PIRNR" id="PIRNR021438"/>
    </source>
</evidence>
<dbReference type="UniPathway" id="UPA00556"/>
<name>A0A1L8TRW9_9ENTE</name>
<dbReference type="PANTHER" id="PTHR40039:SF1">
    <property type="entry name" value="PROTEIN DLTD"/>
    <property type="match status" value="1"/>
</dbReference>
<dbReference type="NCBIfam" id="TIGR04092">
    <property type="entry name" value="LTA_DltD"/>
    <property type="match status" value="1"/>
</dbReference>
<proteinExistence type="inferred from homology"/>
<sequence>MKKKLFGIFGPVLLSAVLLVLLFFSPFKINSSDPKLIKAASSSMAGNVLRGNNITKEALSTDKYVPFFGSSELSRISPFHPSVLAEKYDRGYTPFLMGAPGTQSLTQFMMMQSLGDELKDRKAAFIISPQWFVKEGIKRDYFDAYYSPEQTLNWLMHLKKVDDSDQYLAQRLTHYGVIRKDERLERMLTAVMKGQLPSKTDITYSKLKLNMLEREDELFSTIGMISKQDLIDQNVKALPANYDHDELDSLANQLGERATRGNEFGIQKQFYKKRIEPNLSNLADSQKKWDYRYSPEFSDFQLALNQLAKEHSDCLFIIPPVNGRWSQYTGLSDEMLQQFANKIKYQLTSQGFTNIADYTSQQNEPYFMQDTIHLGWKGWLTADKKIEPFLKNRGATKKVYTINNHYFLSKEWQEEKPENVMK</sequence>
<dbReference type="InterPro" id="IPR023896">
    <property type="entry name" value="LTA_DltD"/>
</dbReference>
<dbReference type="OrthoDB" id="1700484at2"/>
<organism evidence="2 3">
    <name type="scientific">Enterococcus hermanniensis</name>
    <dbReference type="NCBI Taxonomy" id="249189"/>
    <lineage>
        <taxon>Bacteria</taxon>
        <taxon>Bacillati</taxon>
        <taxon>Bacillota</taxon>
        <taxon>Bacilli</taxon>
        <taxon>Lactobacillales</taxon>
        <taxon>Enterococcaceae</taxon>
        <taxon>Enterococcus</taxon>
    </lineage>
</organism>
<evidence type="ECO:0000313" key="2">
    <source>
        <dbReference type="EMBL" id="OJG46963.1"/>
    </source>
</evidence>
<dbReference type="STRING" id="249189.RV04_GL000210"/>
<gene>
    <name evidence="2" type="ORF">RV04_GL000210</name>
</gene>
<reference evidence="2 3" key="1">
    <citation type="submission" date="2014-12" db="EMBL/GenBank/DDBJ databases">
        <title>Draft genome sequences of 29 type strains of Enterococci.</title>
        <authorList>
            <person name="Zhong Z."/>
            <person name="Sun Z."/>
            <person name="Liu W."/>
            <person name="Zhang W."/>
            <person name="Zhang H."/>
        </authorList>
    </citation>
    <scope>NUCLEOTIDE SEQUENCE [LARGE SCALE GENOMIC DNA]</scope>
    <source>
        <strain evidence="2 3">DSM 17122</strain>
    </source>
</reference>
<dbReference type="GO" id="GO:0005886">
    <property type="term" value="C:plasma membrane"/>
    <property type="evidence" value="ECO:0007669"/>
    <property type="project" value="UniProtKB-UniRule"/>
</dbReference>
<dbReference type="PANTHER" id="PTHR40039">
    <property type="entry name" value="PROTEIN DLTD"/>
    <property type="match status" value="1"/>
</dbReference>
<dbReference type="AlphaFoldDB" id="A0A1L8TRW9"/>